<organism evidence="1 2">
    <name type="scientific">Methylomonas fluvii</name>
    <dbReference type="NCBI Taxonomy" id="1854564"/>
    <lineage>
        <taxon>Bacteria</taxon>
        <taxon>Pseudomonadati</taxon>
        <taxon>Pseudomonadota</taxon>
        <taxon>Gammaproteobacteria</taxon>
        <taxon>Methylococcales</taxon>
        <taxon>Methylococcaceae</taxon>
        <taxon>Methylomonas</taxon>
    </lineage>
</organism>
<evidence type="ECO:0000313" key="1">
    <source>
        <dbReference type="EMBL" id="MBD9360591.1"/>
    </source>
</evidence>
<sequence>MQNKGIVTLWIFDNPMNTGILCGYLCMYPGRDTWPNIGFSDSKALGKKMNGKRK</sequence>
<reference evidence="1 2" key="1">
    <citation type="submission" date="2020-09" db="EMBL/GenBank/DDBJ databases">
        <title>Methylomonas albis sp. nov. and Methylomonas fluvii sp. nov.: Two cold-adapted methanotrophs from the River Elbe and an amended description of Methylovulum psychrotolerans strain Eb1.</title>
        <authorList>
            <person name="Bussmann I.K."/>
            <person name="Klings K.-W."/>
            <person name="Warnstedt J."/>
            <person name="Hoppert M."/>
            <person name="Saborowski A."/>
            <person name="Horn F."/>
            <person name="Liebner S."/>
        </authorList>
    </citation>
    <scope>NUCLEOTIDE SEQUENCE [LARGE SCALE GENOMIC DNA]</scope>
    <source>
        <strain evidence="1 2">EbB</strain>
    </source>
</reference>
<name>A0ABR9DCM9_9GAMM</name>
<dbReference type="EMBL" id="JACXST010000001">
    <property type="protein sequence ID" value="MBD9360591.1"/>
    <property type="molecule type" value="Genomic_DNA"/>
</dbReference>
<evidence type="ECO:0000313" key="2">
    <source>
        <dbReference type="Proteomes" id="UP000641152"/>
    </source>
</evidence>
<dbReference type="Proteomes" id="UP000641152">
    <property type="component" value="Unassembled WGS sequence"/>
</dbReference>
<dbReference type="RefSeq" id="WP_192393319.1">
    <property type="nucleotide sequence ID" value="NZ_CAJHIU010000001.1"/>
</dbReference>
<keyword evidence="2" id="KW-1185">Reference proteome</keyword>
<protein>
    <submittedName>
        <fullName evidence="1">Uncharacterized protein</fullName>
    </submittedName>
</protein>
<accession>A0ABR9DCM9</accession>
<gene>
    <name evidence="1" type="ORF">EBB_08590</name>
</gene>
<comment type="caution">
    <text evidence="1">The sequence shown here is derived from an EMBL/GenBank/DDBJ whole genome shotgun (WGS) entry which is preliminary data.</text>
</comment>
<proteinExistence type="predicted"/>